<keyword evidence="2" id="KW-1185">Reference proteome</keyword>
<dbReference type="Proteomes" id="UP000790709">
    <property type="component" value="Unassembled WGS sequence"/>
</dbReference>
<gene>
    <name evidence="1" type="ORF">BV22DRAFT_1132837</name>
</gene>
<protein>
    <submittedName>
        <fullName evidence="1">Uncharacterized protein</fullName>
    </submittedName>
</protein>
<name>A0ACB8B5S6_9AGAM</name>
<dbReference type="EMBL" id="MU266561">
    <property type="protein sequence ID" value="KAH7920742.1"/>
    <property type="molecule type" value="Genomic_DNA"/>
</dbReference>
<reference evidence="1" key="1">
    <citation type="journal article" date="2021" name="New Phytol.">
        <title>Evolutionary innovations through gain and loss of genes in the ectomycorrhizal Boletales.</title>
        <authorList>
            <person name="Wu G."/>
            <person name="Miyauchi S."/>
            <person name="Morin E."/>
            <person name="Kuo A."/>
            <person name="Drula E."/>
            <person name="Varga T."/>
            <person name="Kohler A."/>
            <person name="Feng B."/>
            <person name="Cao Y."/>
            <person name="Lipzen A."/>
            <person name="Daum C."/>
            <person name="Hundley H."/>
            <person name="Pangilinan J."/>
            <person name="Johnson J."/>
            <person name="Barry K."/>
            <person name="LaButti K."/>
            <person name="Ng V."/>
            <person name="Ahrendt S."/>
            <person name="Min B."/>
            <person name="Choi I.G."/>
            <person name="Park H."/>
            <person name="Plett J.M."/>
            <person name="Magnuson J."/>
            <person name="Spatafora J.W."/>
            <person name="Nagy L.G."/>
            <person name="Henrissat B."/>
            <person name="Grigoriev I.V."/>
            <person name="Yang Z.L."/>
            <person name="Xu J."/>
            <person name="Martin F.M."/>
        </authorList>
    </citation>
    <scope>NUCLEOTIDE SEQUENCE</scope>
    <source>
        <strain evidence="1">KUC20120723A-06</strain>
    </source>
</reference>
<proteinExistence type="predicted"/>
<sequence length="251" mass="28081">MPPEHCRPVRPAFQRAVGQISDMLAPGGLLDSQTSDSQFIASLCKSANHATIPEDVSSAAPALRHNPYSRVRAALQTQQLNCRPAPGEFPADDAVWEPWRLYDEVINGPKYAGGRDWRTLSILARFDAFNSRFNQRFIFAYATPGLVEFTQDHLRELYALTGNTASPPNNLQGELAFQTTQLYRVQLNILNAIPRADVARVREMVNVGRYVLDAVETLLDVDREARDEVNRRYGWGSTNRPKQSSEGVHTG</sequence>
<comment type="caution">
    <text evidence="1">The sequence shown here is derived from an EMBL/GenBank/DDBJ whole genome shotgun (WGS) entry which is preliminary data.</text>
</comment>
<evidence type="ECO:0000313" key="1">
    <source>
        <dbReference type="EMBL" id="KAH7920742.1"/>
    </source>
</evidence>
<organism evidence="1 2">
    <name type="scientific">Leucogyrophana mollusca</name>
    <dbReference type="NCBI Taxonomy" id="85980"/>
    <lineage>
        <taxon>Eukaryota</taxon>
        <taxon>Fungi</taxon>
        <taxon>Dikarya</taxon>
        <taxon>Basidiomycota</taxon>
        <taxon>Agaricomycotina</taxon>
        <taxon>Agaricomycetes</taxon>
        <taxon>Agaricomycetidae</taxon>
        <taxon>Boletales</taxon>
        <taxon>Boletales incertae sedis</taxon>
        <taxon>Leucogyrophana</taxon>
    </lineage>
</organism>
<accession>A0ACB8B5S6</accession>
<evidence type="ECO:0000313" key="2">
    <source>
        <dbReference type="Proteomes" id="UP000790709"/>
    </source>
</evidence>